<sequence length="256" mass="29426">MFFVLSKLLNFLIQPLFIVALLLLLSLVIRKPKLKRIFLITGFINLLFFSNDFIANEVVTWWELPTQAYKEMRAYEAAVLLTGVAQHKNTGPTDRVYISTGADRVNHTVELYKRGIIKEIIISGGISDPDYEGTPEAILLRDLMKVMSVPDSVIWLDPYANNTYENAVNSKVMMDSLQLQPKDCLLVTSAFHMRRALACFNKQNIAMDYFTCDFRSRPRTFKFDTLLIPKLEAILIWQKLLKEWVGILAYKMAGYV</sequence>
<dbReference type="RefSeq" id="WP_127123724.1">
    <property type="nucleotide sequence ID" value="NZ_BHXQ01000006.1"/>
</dbReference>
<proteinExistence type="predicted"/>
<dbReference type="CDD" id="cd06259">
    <property type="entry name" value="YdcF-like"/>
    <property type="match status" value="1"/>
</dbReference>
<protein>
    <submittedName>
        <fullName evidence="3">YdcF family protein</fullName>
    </submittedName>
</protein>
<dbReference type="InterPro" id="IPR051599">
    <property type="entry name" value="Cell_Envelope_Assoc"/>
</dbReference>
<dbReference type="InterPro" id="IPR014729">
    <property type="entry name" value="Rossmann-like_a/b/a_fold"/>
</dbReference>
<dbReference type="AlphaFoldDB" id="A0A401UDY0"/>
<evidence type="ECO:0000256" key="1">
    <source>
        <dbReference type="SAM" id="Phobius"/>
    </source>
</evidence>
<feature type="transmembrane region" description="Helical" evidence="1">
    <location>
        <begin position="12"/>
        <end position="29"/>
    </location>
</feature>
<gene>
    <name evidence="3" type="ORF">SanaruYs_33210</name>
</gene>
<dbReference type="GO" id="GO:0000270">
    <property type="term" value="P:peptidoglycan metabolic process"/>
    <property type="evidence" value="ECO:0007669"/>
    <property type="project" value="TreeGrafter"/>
</dbReference>
<dbReference type="Pfam" id="PF02698">
    <property type="entry name" value="DUF218"/>
    <property type="match status" value="1"/>
</dbReference>
<keyword evidence="1" id="KW-0812">Transmembrane</keyword>
<dbReference type="PANTHER" id="PTHR30336:SF4">
    <property type="entry name" value="ENVELOPE BIOGENESIS FACTOR ELYC"/>
    <property type="match status" value="1"/>
</dbReference>
<comment type="caution">
    <text evidence="3">The sequence shown here is derived from an EMBL/GenBank/DDBJ whole genome shotgun (WGS) entry which is preliminary data.</text>
</comment>
<dbReference type="OrthoDB" id="9782395at2"/>
<accession>A0A401UDY0</accession>
<dbReference type="EMBL" id="BHXQ01000006">
    <property type="protein sequence ID" value="GCC53080.1"/>
    <property type="molecule type" value="Genomic_DNA"/>
</dbReference>
<dbReference type="GO" id="GO:0043164">
    <property type="term" value="P:Gram-negative-bacterium-type cell wall biogenesis"/>
    <property type="evidence" value="ECO:0007669"/>
    <property type="project" value="TreeGrafter"/>
</dbReference>
<dbReference type="PANTHER" id="PTHR30336">
    <property type="entry name" value="INNER MEMBRANE PROTEIN, PROBABLE PERMEASE"/>
    <property type="match status" value="1"/>
</dbReference>
<evidence type="ECO:0000313" key="3">
    <source>
        <dbReference type="EMBL" id="GCC53080.1"/>
    </source>
</evidence>
<organism evidence="3 4">
    <name type="scientific">Chryseotalea sanaruensis</name>
    <dbReference type="NCBI Taxonomy" id="2482724"/>
    <lineage>
        <taxon>Bacteria</taxon>
        <taxon>Pseudomonadati</taxon>
        <taxon>Bacteroidota</taxon>
        <taxon>Cytophagia</taxon>
        <taxon>Cytophagales</taxon>
        <taxon>Chryseotaleaceae</taxon>
        <taxon>Chryseotalea</taxon>
    </lineage>
</organism>
<dbReference type="GO" id="GO:0005886">
    <property type="term" value="C:plasma membrane"/>
    <property type="evidence" value="ECO:0007669"/>
    <property type="project" value="TreeGrafter"/>
</dbReference>
<dbReference type="Proteomes" id="UP000288227">
    <property type="component" value="Unassembled WGS sequence"/>
</dbReference>
<keyword evidence="4" id="KW-1185">Reference proteome</keyword>
<name>A0A401UDY0_9BACT</name>
<dbReference type="InterPro" id="IPR003848">
    <property type="entry name" value="DUF218"/>
</dbReference>
<keyword evidence="1" id="KW-1133">Transmembrane helix</keyword>
<reference evidence="3 4" key="1">
    <citation type="submission" date="2018-11" db="EMBL/GenBank/DDBJ databases">
        <title>Chryseotalea sanarue gen. nov., sp., nov., a member of the family Cytophagaceae, isolated from a brackish lake in Hamamatsu Japan.</title>
        <authorList>
            <person name="Maejima Y."/>
            <person name="Iino T."/>
            <person name="Muraguchi Y."/>
            <person name="Fukuda K."/>
            <person name="Ohkuma M."/>
            <person name="Moriuchi R."/>
            <person name="Dohra H."/>
            <person name="Kimbara K."/>
            <person name="Shintani M."/>
        </authorList>
    </citation>
    <scope>NUCLEOTIDE SEQUENCE [LARGE SCALE GENOMIC DNA]</scope>
    <source>
        <strain evidence="3 4">Ys</strain>
    </source>
</reference>
<dbReference type="Gene3D" id="3.40.50.620">
    <property type="entry name" value="HUPs"/>
    <property type="match status" value="1"/>
</dbReference>
<evidence type="ECO:0000259" key="2">
    <source>
        <dbReference type="Pfam" id="PF02698"/>
    </source>
</evidence>
<feature type="domain" description="DUF218" evidence="2">
    <location>
        <begin position="78"/>
        <end position="246"/>
    </location>
</feature>
<keyword evidence="1" id="KW-0472">Membrane</keyword>
<evidence type="ECO:0000313" key="4">
    <source>
        <dbReference type="Proteomes" id="UP000288227"/>
    </source>
</evidence>